<name>A0A645DF36_9ZZZZ</name>
<feature type="transmembrane region" description="Helical" evidence="1">
    <location>
        <begin position="7"/>
        <end position="27"/>
    </location>
</feature>
<keyword evidence="1" id="KW-1133">Transmembrane helix</keyword>
<accession>A0A645DF36</accession>
<dbReference type="AlphaFoldDB" id="A0A645DF36"/>
<protein>
    <submittedName>
        <fullName evidence="2">Uncharacterized protein</fullName>
    </submittedName>
</protein>
<evidence type="ECO:0000313" key="2">
    <source>
        <dbReference type="EMBL" id="MPM87192.1"/>
    </source>
</evidence>
<organism evidence="2">
    <name type="scientific">bioreactor metagenome</name>
    <dbReference type="NCBI Taxonomy" id="1076179"/>
    <lineage>
        <taxon>unclassified sequences</taxon>
        <taxon>metagenomes</taxon>
        <taxon>ecological metagenomes</taxon>
    </lineage>
</organism>
<proteinExistence type="predicted"/>
<keyword evidence="1" id="KW-0812">Transmembrane</keyword>
<gene>
    <name evidence="2" type="ORF">SDC9_134286</name>
</gene>
<comment type="caution">
    <text evidence="2">The sequence shown here is derived from an EMBL/GenBank/DDBJ whole genome shotgun (WGS) entry which is preliminary data.</text>
</comment>
<feature type="transmembrane region" description="Helical" evidence="1">
    <location>
        <begin position="178"/>
        <end position="203"/>
    </location>
</feature>
<evidence type="ECO:0000256" key="1">
    <source>
        <dbReference type="SAM" id="Phobius"/>
    </source>
</evidence>
<keyword evidence="1" id="KW-0472">Membrane</keyword>
<reference evidence="2" key="1">
    <citation type="submission" date="2019-08" db="EMBL/GenBank/DDBJ databases">
        <authorList>
            <person name="Kucharzyk K."/>
            <person name="Murdoch R.W."/>
            <person name="Higgins S."/>
            <person name="Loffler F."/>
        </authorList>
    </citation>
    <scope>NUCLEOTIDE SEQUENCE</scope>
</reference>
<sequence length="254" mass="29467">MGIRKKISLGFVIIGAILFLSSLVAIFEFNRMRHSVSNLMRDNISSINTSRMLLEITDEYNFALLSRVIQDSVSFNATIGHDDRFDKHINKIKKTLSTDMEIRIADSLSITYAEYVHVINQAPYIMKQSQEIRKKWYYEELLPVYKNLRKYKKKLGLLTQAAMAENSKELQEGFYRSIMPGIIAVAAGLVLVLLFNYFINLYFITPLMLISKGIKNYRAHKKTYTVQFDNDDEIQELNSDVKSILDENKRLTQK</sequence>
<dbReference type="EMBL" id="VSSQ01035067">
    <property type="protein sequence ID" value="MPM87192.1"/>
    <property type="molecule type" value="Genomic_DNA"/>
</dbReference>